<comment type="caution">
    <text evidence="9">The sequence shown here is derived from an EMBL/GenBank/DDBJ whole genome shotgun (WGS) entry which is preliminary data.</text>
</comment>
<keyword evidence="3" id="KW-1003">Cell membrane</keyword>
<evidence type="ECO:0000256" key="1">
    <source>
        <dbReference type="ARBA" id="ARBA00004651"/>
    </source>
</evidence>
<feature type="transmembrane region" description="Helical" evidence="7">
    <location>
        <begin position="84"/>
        <end position="105"/>
    </location>
</feature>
<evidence type="ECO:0000256" key="5">
    <source>
        <dbReference type="ARBA" id="ARBA00022989"/>
    </source>
</evidence>
<dbReference type="PANTHER" id="PTHR33778">
    <property type="entry name" value="PROTEIN MGTC"/>
    <property type="match status" value="1"/>
</dbReference>
<dbReference type="PANTHER" id="PTHR33778:SF1">
    <property type="entry name" value="MAGNESIUM TRANSPORTER YHID-RELATED"/>
    <property type="match status" value="1"/>
</dbReference>
<evidence type="ECO:0000256" key="3">
    <source>
        <dbReference type="ARBA" id="ARBA00022475"/>
    </source>
</evidence>
<keyword evidence="10" id="KW-1185">Reference proteome</keyword>
<organism evidence="9 10">
    <name type="scientific">Butyricicoccus intestinisimiae</name>
    <dbReference type="NCBI Taxonomy" id="2841509"/>
    <lineage>
        <taxon>Bacteria</taxon>
        <taxon>Bacillati</taxon>
        <taxon>Bacillota</taxon>
        <taxon>Clostridia</taxon>
        <taxon>Eubacteriales</taxon>
        <taxon>Butyricicoccaceae</taxon>
        <taxon>Butyricicoccus</taxon>
    </lineage>
</organism>
<evidence type="ECO:0000256" key="4">
    <source>
        <dbReference type="ARBA" id="ARBA00022692"/>
    </source>
</evidence>
<comment type="subcellular location">
    <subcellularLocation>
        <location evidence="1">Cell membrane</location>
        <topology evidence="1">Multi-pass membrane protein</topology>
    </subcellularLocation>
</comment>
<evidence type="ECO:0000256" key="7">
    <source>
        <dbReference type="SAM" id="Phobius"/>
    </source>
</evidence>
<keyword evidence="6 7" id="KW-0472">Membrane</keyword>
<protein>
    <submittedName>
        <fullName evidence="9">MgtC/SapB family protein</fullName>
    </submittedName>
</protein>
<evidence type="ECO:0000256" key="6">
    <source>
        <dbReference type="ARBA" id="ARBA00023136"/>
    </source>
</evidence>
<comment type="similarity">
    <text evidence="2">Belongs to the MgtC/SapB family.</text>
</comment>
<accession>A0ABS6EU25</accession>
<sequence length="241" mass="26546">MGGILEYLREFHFASVMLRLLLAMIIGGCIGLERGRKRRPAGFRTYMLVCLGAALTVLLSQYEFTMVQGPWRELAQQIGIKTDVSRFGAQVINGIGFLGAGTILVTGHQQVTGLTTAAGLWASACTGLAVGAGFYEGVLVAFPLIFLSIRVFPIVDVMIQEFSRDINLYIEFSSINQVGEIINHLKAQDVQIYEVDIERGREKQSRNPSAFFSVRMNQKQTHSQLLSNLAGLDGICVIEEI</sequence>
<reference evidence="9 10" key="1">
    <citation type="submission" date="2021-06" db="EMBL/GenBank/DDBJ databases">
        <authorList>
            <person name="Sun Q."/>
            <person name="Li D."/>
        </authorList>
    </citation>
    <scope>NUCLEOTIDE SEQUENCE [LARGE SCALE GENOMIC DNA]</scope>
    <source>
        <strain evidence="9 10">MSJd-7</strain>
    </source>
</reference>
<gene>
    <name evidence="9" type="ORF">KQI75_10130</name>
</gene>
<evidence type="ECO:0000313" key="10">
    <source>
        <dbReference type="Proteomes" id="UP000783588"/>
    </source>
</evidence>
<keyword evidence="4 7" id="KW-0812">Transmembrane</keyword>
<keyword evidence="5 7" id="KW-1133">Transmembrane helix</keyword>
<feature type="domain" description="MgtC/SapB/SrpB/YhiD N-terminal" evidence="8">
    <location>
        <begin position="20"/>
        <end position="153"/>
    </location>
</feature>
<dbReference type="InterPro" id="IPR003416">
    <property type="entry name" value="MgtC/SapB/SrpB/YhiD_fam"/>
</dbReference>
<evidence type="ECO:0000256" key="2">
    <source>
        <dbReference type="ARBA" id="ARBA00009298"/>
    </source>
</evidence>
<feature type="transmembrane region" description="Helical" evidence="7">
    <location>
        <begin position="45"/>
        <end position="64"/>
    </location>
</feature>
<dbReference type="Pfam" id="PF02308">
    <property type="entry name" value="MgtC"/>
    <property type="match status" value="1"/>
</dbReference>
<dbReference type="InterPro" id="IPR049177">
    <property type="entry name" value="MgtC_SapB_SrpB_YhiD_N"/>
</dbReference>
<dbReference type="EMBL" id="JAHLQI010000005">
    <property type="protein sequence ID" value="MBU5490970.1"/>
    <property type="molecule type" value="Genomic_DNA"/>
</dbReference>
<proteinExistence type="inferred from homology"/>
<evidence type="ECO:0000259" key="8">
    <source>
        <dbReference type="Pfam" id="PF02308"/>
    </source>
</evidence>
<feature type="transmembrane region" description="Helical" evidence="7">
    <location>
        <begin position="12"/>
        <end position="33"/>
    </location>
</feature>
<evidence type="ECO:0000313" key="9">
    <source>
        <dbReference type="EMBL" id="MBU5490970.1"/>
    </source>
</evidence>
<dbReference type="Proteomes" id="UP000783588">
    <property type="component" value="Unassembled WGS sequence"/>
</dbReference>
<name>A0ABS6EU25_9FIRM</name>